<name>A0A7U9PYG0_9ACTN</name>
<proteinExistence type="predicted"/>
<protein>
    <submittedName>
        <fullName evidence="1">Uncharacterized protein</fullName>
    </submittedName>
</protein>
<dbReference type="Proteomes" id="UP000287830">
    <property type="component" value="Unassembled WGS sequence"/>
</dbReference>
<evidence type="ECO:0000313" key="1">
    <source>
        <dbReference type="EMBL" id="GCD35675.1"/>
    </source>
</evidence>
<accession>A0A7U9PYG0</accession>
<gene>
    <name evidence="1" type="ORF">OEIGOIKO_03421</name>
</gene>
<evidence type="ECO:0000313" key="2">
    <source>
        <dbReference type="Proteomes" id="UP000287830"/>
    </source>
</evidence>
<sequence>MPEISTCVTERWPHAPSAATDWLHELCGDGVIGFMPPAMPDAAWVLNAMYEHKQGPADMTHHEYHQARLADGSIEPHVVAGINLDAESVATGGGLGRAEHPGPGWRRLRWAALARRTGDPIVPEGLLSCYRCFPSATKDGSWPLSIIPPTEGSMDRETWDKLIALLIEHSPDGADTACFAYYNPLTAGCDFENLHVRAGRLGDAKLLYDNPEIDFSPSNLWAADRSWMLCTDYDLWATKVSGPRPLIDALLHDSEIEAIQLPNDPTEPAGQASPSHT</sequence>
<dbReference type="AlphaFoldDB" id="A0A7U9PYG0"/>
<dbReference type="OrthoDB" id="2426596at2"/>
<organism evidence="1 2">
    <name type="scientific">Streptomyces chrestomyceticus JCM 4735</name>
    <dbReference type="NCBI Taxonomy" id="1306181"/>
    <lineage>
        <taxon>Bacteria</taxon>
        <taxon>Bacillati</taxon>
        <taxon>Actinomycetota</taxon>
        <taxon>Actinomycetes</taxon>
        <taxon>Kitasatosporales</taxon>
        <taxon>Streptomycetaceae</taxon>
        <taxon>Streptomyces</taxon>
    </lineage>
</organism>
<reference evidence="1 2" key="1">
    <citation type="submission" date="2018-11" db="EMBL/GenBank/DDBJ databases">
        <title>Whole genome sequence of Streptomyces chrestomyceticus NBRC 13444(T).</title>
        <authorList>
            <person name="Komaki H."/>
            <person name="Tamura T."/>
        </authorList>
    </citation>
    <scope>NUCLEOTIDE SEQUENCE [LARGE SCALE GENOMIC DNA]</scope>
    <source>
        <strain evidence="1 2">NBRC 13444</strain>
    </source>
</reference>
<comment type="caution">
    <text evidence="1">The sequence shown here is derived from an EMBL/GenBank/DDBJ whole genome shotgun (WGS) entry which is preliminary data.</text>
</comment>
<dbReference type="EMBL" id="BHZC01000001">
    <property type="protein sequence ID" value="GCD35675.1"/>
    <property type="molecule type" value="Genomic_DNA"/>
</dbReference>